<gene>
    <name evidence="14" type="primary">hprK</name>
    <name evidence="18" type="ORF">AKJ09_09256</name>
</gene>
<keyword evidence="11 14" id="KW-0460">Magnesium</keyword>
<dbReference type="HAMAP" id="MF_01249">
    <property type="entry name" value="HPr_kinase"/>
    <property type="match status" value="1"/>
</dbReference>
<evidence type="ECO:0000256" key="4">
    <source>
        <dbReference type="ARBA" id="ARBA00011643"/>
    </source>
</evidence>
<dbReference type="Pfam" id="PF02603">
    <property type="entry name" value="Hpr_kinase_N"/>
    <property type="match status" value="1"/>
</dbReference>
<feature type="binding site" evidence="14">
    <location>
        <position position="206"/>
    </location>
    <ligand>
        <name>Mg(2+)</name>
        <dbReference type="ChEBI" id="CHEBI:18420"/>
    </ligand>
</feature>
<feature type="domain" description="HPr(Ser) kinase/phosphorylase N-terminal" evidence="16">
    <location>
        <begin position="4"/>
        <end position="131"/>
    </location>
</feature>
<dbReference type="GO" id="GO:0000155">
    <property type="term" value="F:phosphorelay sensor kinase activity"/>
    <property type="evidence" value="ECO:0007669"/>
    <property type="project" value="InterPro"/>
</dbReference>
<dbReference type="Pfam" id="PF07475">
    <property type="entry name" value="Hpr_kinase_C"/>
    <property type="match status" value="1"/>
</dbReference>
<evidence type="ECO:0000256" key="9">
    <source>
        <dbReference type="ARBA" id="ARBA00022777"/>
    </source>
</evidence>
<evidence type="ECO:0000256" key="13">
    <source>
        <dbReference type="ARBA" id="ARBA00047657"/>
    </source>
</evidence>
<evidence type="ECO:0000256" key="12">
    <source>
        <dbReference type="ARBA" id="ARBA00023268"/>
    </source>
</evidence>
<feature type="active site" description="Proton acceptor; for phosphorylation activity. Proton donor; for dephosphorylation activity" evidence="14">
    <location>
        <position position="181"/>
    </location>
</feature>
<comment type="subunit">
    <text evidence="4 14">Homohexamer.</text>
</comment>
<dbReference type="AlphaFoldDB" id="A0A0K1QA30"/>
<comment type="miscellaneous">
    <text evidence="14">Both phosphorylation and phosphorolysis are carried out by the same active site and suggest a common mechanism for both reactions.</text>
</comment>
<evidence type="ECO:0000256" key="3">
    <source>
        <dbReference type="ARBA" id="ARBA00006883"/>
    </source>
</evidence>
<comment type="domain">
    <text evidence="14">The Walker A ATP-binding motif also binds Pi and PPi.</text>
</comment>
<feature type="active site" evidence="14">
    <location>
        <position position="247"/>
    </location>
</feature>
<dbReference type="FunFam" id="3.40.50.300:FF:000174">
    <property type="entry name" value="HPr kinase/phosphorylase"/>
    <property type="match status" value="1"/>
</dbReference>
<evidence type="ECO:0000256" key="7">
    <source>
        <dbReference type="ARBA" id="ARBA00022723"/>
    </source>
</evidence>
<evidence type="ECO:0000256" key="2">
    <source>
        <dbReference type="ARBA" id="ARBA00001946"/>
    </source>
</evidence>
<dbReference type="Proteomes" id="UP000064967">
    <property type="component" value="Chromosome"/>
</dbReference>
<dbReference type="GO" id="GO:0000287">
    <property type="term" value="F:magnesium ion binding"/>
    <property type="evidence" value="ECO:0007669"/>
    <property type="project" value="UniProtKB-UniRule"/>
</dbReference>
<dbReference type="STRING" id="1391654.AKJ09_09256"/>
<feature type="active site" evidence="14">
    <location>
        <position position="163"/>
    </location>
</feature>
<dbReference type="EC" id="2.7.11.-" evidence="14"/>
<evidence type="ECO:0000313" key="19">
    <source>
        <dbReference type="Proteomes" id="UP000064967"/>
    </source>
</evidence>
<name>A0A0K1QA30_9BACT</name>
<keyword evidence="10 14" id="KW-0067">ATP-binding</keyword>
<dbReference type="PATRIC" id="fig|1391654.3.peg.9377"/>
<evidence type="ECO:0000259" key="17">
    <source>
        <dbReference type="Pfam" id="PF07475"/>
    </source>
</evidence>
<dbReference type="KEGG" id="llu:AKJ09_09256"/>
<feature type="binding site" evidence="14">
    <location>
        <begin position="157"/>
        <end position="164"/>
    </location>
    <ligand>
        <name>ATP</name>
        <dbReference type="ChEBI" id="CHEBI:30616"/>
    </ligand>
</feature>
<evidence type="ECO:0000256" key="14">
    <source>
        <dbReference type="HAMAP-Rule" id="MF_01249"/>
    </source>
</evidence>
<dbReference type="CDD" id="cd01918">
    <property type="entry name" value="HprK_C"/>
    <property type="match status" value="1"/>
</dbReference>
<dbReference type="Gene3D" id="3.40.50.300">
    <property type="entry name" value="P-loop containing nucleotide triphosphate hydrolases"/>
    <property type="match status" value="1"/>
</dbReference>
<dbReference type="InterPro" id="IPR028979">
    <property type="entry name" value="Ser_kin/Pase_Hpr-like_N_sf"/>
</dbReference>
<dbReference type="GO" id="GO:0006109">
    <property type="term" value="P:regulation of carbohydrate metabolic process"/>
    <property type="evidence" value="ECO:0007669"/>
    <property type="project" value="UniProtKB-UniRule"/>
</dbReference>
<protein>
    <recommendedName>
        <fullName evidence="14">HPr kinase/phosphorylase</fullName>
        <shortName evidence="14">HPrK/P</shortName>
        <ecNumber evidence="14">2.7.11.-</ecNumber>
        <ecNumber evidence="14">2.7.4.-</ecNumber>
    </recommendedName>
    <alternativeName>
        <fullName evidence="14">HPr(Ser) kinase/phosphorylase</fullName>
    </alternativeName>
</protein>
<comment type="catalytic activity">
    <reaction evidence="13 14">
        <text>[HPr protein]-O-phospho-L-serine + phosphate + H(+) = [HPr protein]-L-serine + diphosphate</text>
        <dbReference type="Rhea" id="RHEA:46604"/>
        <dbReference type="Rhea" id="RHEA-COMP:11602"/>
        <dbReference type="Rhea" id="RHEA-COMP:11603"/>
        <dbReference type="ChEBI" id="CHEBI:15378"/>
        <dbReference type="ChEBI" id="CHEBI:29999"/>
        <dbReference type="ChEBI" id="CHEBI:33019"/>
        <dbReference type="ChEBI" id="CHEBI:43474"/>
        <dbReference type="ChEBI" id="CHEBI:83421"/>
    </reaction>
</comment>
<evidence type="ECO:0000256" key="1">
    <source>
        <dbReference type="ARBA" id="ARBA00001120"/>
    </source>
</evidence>
<dbReference type="Gene3D" id="3.40.1390.20">
    <property type="entry name" value="HprK N-terminal domain-like"/>
    <property type="match status" value="1"/>
</dbReference>
<evidence type="ECO:0000256" key="11">
    <source>
        <dbReference type="ARBA" id="ARBA00022842"/>
    </source>
</evidence>
<keyword evidence="12 14" id="KW-0511">Multifunctional enzyme</keyword>
<keyword evidence="9 14" id="KW-0418">Kinase</keyword>
<reference evidence="18 19" key="1">
    <citation type="submission" date="2015-08" db="EMBL/GenBank/DDBJ databases">
        <authorList>
            <person name="Babu N.S."/>
            <person name="Beckwith C.J."/>
            <person name="Beseler K.G."/>
            <person name="Brison A."/>
            <person name="Carone J.V."/>
            <person name="Caskin T.P."/>
            <person name="Diamond M."/>
            <person name="Durham M.E."/>
            <person name="Foxe J.M."/>
            <person name="Go M."/>
            <person name="Henderson B.A."/>
            <person name="Jones I.B."/>
            <person name="McGettigan J.A."/>
            <person name="Micheletti S.J."/>
            <person name="Nasrallah M.E."/>
            <person name="Ortiz D."/>
            <person name="Piller C.R."/>
            <person name="Privatt S.R."/>
            <person name="Schneider S.L."/>
            <person name="Sharp S."/>
            <person name="Smith T.C."/>
            <person name="Stanton J.D."/>
            <person name="Ullery H.E."/>
            <person name="Wilson R.J."/>
            <person name="Serrano M.G."/>
            <person name="Buck G."/>
            <person name="Lee V."/>
            <person name="Wang Y."/>
            <person name="Carvalho R."/>
            <person name="Voegtly L."/>
            <person name="Shi R."/>
            <person name="Duckworth R."/>
            <person name="Johnson A."/>
            <person name="Loviza R."/>
            <person name="Walstead R."/>
            <person name="Shah Z."/>
            <person name="Kiflezghi M."/>
            <person name="Wade K."/>
            <person name="Ball S.L."/>
            <person name="Bradley K.W."/>
            <person name="Asai D.J."/>
            <person name="Bowman C.A."/>
            <person name="Russell D.A."/>
            <person name="Pope W.H."/>
            <person name="Jacobs-Sera D."/>
            <person name="Hendrix R.W."/>
            <person name="Hatfull G.F."/>
        </authorList>
    </citation>
    <scope>NUCLEOTIDE SEQUENCE [LARGE SCALE GENOMIC DNA]</scope>
    <source>
        <strain evidence="18 19">DSM 27648</strain>
    </source>
</reference>
<dbReference type="SUPFAM" id="SSF75138">
    <property type="entry name" value="HprK N-terminal domain-like"/>
    <property type="match status" value="1"/>
</dbReference>
<feature type="domain" description="HPr kinase/phosphorylase C-terminal" evidence="17">
    <location>
        <begin position="133"/>
        <end position="302"/>
    </location>
</feature>
<dbReference type="PANTHER" id="PTHR30305:SF1">
    <property type="entry name" value="HPR KINASE_PHOSPHORYLASE"/>
    <property type="match status" value="1"/>
</dbReference>
<evidence type="ECO:0000256" key="6">
    <source>
        <dbReference type="ARBA" id="ARBA00022679"/>
    </source>
</evidence>
<evidence type="ECO:0000259" key="16">
    <source>
        <dbReference type="Pfam" id="PF02603"/>
    </source>
</evidence>
<evidence type="ECO:0000256" key="5">
    <source>
        <dbReference type="ARBA" id="ARBA00022527"/>
    </source>
</evidence>
<accession>A0A0K1QA30</accession>
<evidence type="ECO:0000256" key="10">
    <source>
        <dbReference type="ARBA" id="ARBA00022840"/>
    </source>
</evidence>
<dbReference type="EMBL" id="CP012333">
    <property type="protein sequence ID" value="AKV02593.1"/>
    <property type="molecule type" value="Genomic_DNA"/>
</dbReference>
<feature type="binding site" evidence="14">
    <location>
        <position position="164"/>
    </location>
    <ligand>
        <name>Mg(2+)</name>
        <dbReference type="ChEBI" id="CHEBI:18420"/>
    </ligand>
</feature>
<comment type="function">
    <text evidence="14">Catalyzes the ATP- as well as the pyrophosphate-dependent phosphorylation of a specific serine residue in HPr, a phosphocarrier protein of the phosphoenolpyruvate-dependent sugar phosphotransferase system (PTS). HprK/P also catalyzes the pyrophosphate-producing, inorganic phosphate-dependent dephosphorylation (phosphorolysis) of seryl-phosphorylated HPr (P-Ser-HPr).</text>
</comment>
<dbReference type="SUPFAM" id="SSF53795">
    <property type="entry name" value="PEP carboxykinase-like"/>
    <property type="match status" value="1"/>
</dbReference>
<comment type="similarity">
    <text evidence="3 14">Belongs to the HPrK/P family.</text>
</comment>
<sequence>MAEITVGDLVVEPRLGMKLQRLAGEAGLGRPIRHPRIQKSGLALAGHYFGVVPTRIQVLGETELSFLESMDLDARGVAARGFFSLGLSCVVVTRRGEIPRALIQAAEATGTPLFQSDARSSRTINELHAFLDEKLAPTTSLHGVLVDVFGIGLLLLGKSGIGKSECAVELVLRGHRLVADDVVRCEWRPPGMVFGAPADVLRHHVEVRGLGVLNIKDLFGVTAIRERKRIDMVVQLDEWDEKKEYDRLGVDDRFLEILNTPIRLVIVPVRPGRDMGAMLEMAARDELLRRAGKHSARELLSRLEENAGLAPQVAIEDQPESIVRAPVSVSVAPPAPNSSVARPDPAQGWHDSDSRQPAASVHESGPPGRLGIREGASHESSAWIPAVRPKGKE</sequence>
<feature type="region of interest" description="Important for the catalytic mechanism of both phosphorylation and dephosphorylation" evidence="14">
    <location>
        <begin position="205"/>
        <end position="214"/>
    </location>
</feature>
<evidence type="ECO:0000256" key="8">
    <source>
        <dbReference type="ARBA" id="ARBA00022741"/>
    </source>
</evidence>
<keyword evidence="8 14" id="KW-0547">Nucleotide-binding</keyword>
<feature type="compositionally biased region" description="Low complexity" evidence="15">
    <location>
        <begin position="331"/>
        <end position="341"/>
    </location>
</feature>
<comment type="cofactor">
    <cofactor evidence="2 14">
        <name>Mg(2+)</name>
        <dbReference type="ChEBI" id="CHEBI:18420"/>
    </cofactor>
</comment>
<keyword evidence="19" id="KW-1185">Reference proteome</keyword>
<organism evidence="18 19">
    <name type="scientific">Labilithrix luteola</name>
    <dbReference type="NCBI Taxonomy" id="1391654"/>
    <lineage>
        <taxon>Bacteria</taxon>
        <taxon>Pseudomonadati</taxon>
        <taxon>Myxococcota</taxon>
        <taxon>Polyangia</taxon>
        <taxon>Polyangiales</taxon>
        <taxon>Labilitrichaceae</taxon>
        <taxon>Labilithrix</taxon>
    </lineage>
</organism>
<evidence type="ECO:0000313" key="18">
    <source>
        <dbReference type="EMBL" id="AKV02593.1"/>
    </source>
</evidence>
<proteinExistence type="inferred from homology"/>
<dbReference type="InterPro" id="IPR003755">
    <property type="entry name" value="HPr(Ser)_kin/Pase"/>
</dbReference>
<keyword evidence="6 14" id="KW-0808">Transferase</keyword>
<feature type="active site" evidence="14">
    <location>
        <position position="142"/>
    </location>
</feature>
<dbReference type="PANTHER" id="PTHR30305">
    <property type="entry name" value="PROTEIN YJDM-RELATED"/>
    <property type="match status" value="1"/>
</dbReference>
<dbReference type="EC" id="2.7.4.-" evidence="14"/>
<keyword evidence="5 14" id="KW-0723">Serine/threonine-protein kinase</keyword>
<evidence type="ECO:0000256" key="15">
    <source>
        <dbReference type="SAM" id="MobiDB-lite"/>
    </source>
</evidence>
<dbReference type="GO" id="GO:0005524">
    <property type="term" value="F:ATP binding"/>
    <property type="evidence" value="ECO:0007669"/>
    <property type="project" value="UniProtKB-UniRule"/>
</dbReference>
<dbReference type="GO" id="GO:0004674">
    <property type="term" value="F:protein serine/threonine kinase activity"/>
    <property type="evidence" value="ECO:0007669"/>
    <property type="project" value="UniProtKB-KW"/>
</dbReference>
<dbReference type="InterPro" id="IPR011126">
    <property type="entry name" value="Hpr_kin/Pase_Hpr_N"/>
</dbReference>
<dbReference type="GO" id="GO:0004712">
    <property type="term" value="F:protein serine/threonine/tyrosine kinase activity"/>
    <property type="evidence" value="ECO:0007669"/>
    <property type="project" value="UniProtKB-UniRule"/>
</dbReference>
<dbReference type="NCBIfam" id="TIGR00679">
    <property type="entry name" value="hpr-ser"/>
    <property type="match status" value="1"/>
</dbReference>
<comment type="catalytic activity">
    <reaction evidence="1 14">
        <text>[HPr protein]-L-serine + ATP = [HPr protein]-O-phospho-L-serine + ADP + H(+)</text>
        <dbReference type="Rhea" id="RHEA:46600"/>
        <dbReference type="Rhea" id="RHEA-COMP:11602"/>
        <dbReference type="Rhea" id="RHEA-COMP:11603"/>
        <dbReference type="ChEBI" id="CHEBI:15378"/>
        <dbReference type="ChEBI" id="CHEBI:29999"/>
        <dbReference type="ChEBI" id="CHEBI:30616"/>
        <dbReference type="ChEBI" id="CHEBI:83421"/>
        <dbReference type="ChEBI" id="CHEBI:456216"/>
    </reaction>
</comment>
<keyword evidence="7 14" id="KW-0479">Metal-binding</keyword>
<dbReference type="InterPro" id="IPR027417">
    <property type="entry name" value="P-loop_NTPase"/>
</dbReference>
<dbReference type="InterPro" id="IPR011104">
    <property type="entry name" value="Hpr_kin/Pase_C"/>
</dbReference>
<feature type="region of interest" description="Disordered" evidence="15">
    <location>
        <begin position="331"/>
        <end position="393"/>
    </location>
</feature>
<feature type="region of interest" description="Important for the catalytic mechanism of dephosphorylation" evidence="14">
    <location>
        <begin position="268"/>
        <end position="273"/>
    </location>
</feature>